<dbReference type="EMBL" id="GIFC01009287">
    <property type="protein sequence ID" value="MXU91370.1"/>
    <property type="molecule type" value="Transcribed_RNA"/>
</dbReference>
<reference evidence="1" key="1">
    <citation type="submission" date="2019-12" db="EMBL/GenBank/DDBJ databases">
        <title>An insight into the sialome of adult female Ixodes ricinus ticks feeding for 6 days.</title>
        <authorList>
            <person name="Perner J."/>
            <person name="Ribeiro J.M.C."/>
        </authorList>
    </citation>
    <scope>NUCLEOTIDE SEQUENCE</scope>
    <source>
        <strain evidence="1">Semi-engorged</strain>
        <tissue evidence="1">Salivary glands</tissue>
    </source>
</reference>
<name>A0A6B0UNF7_IXORI</name>
<evidence type="ECO:0000313" key="1">
    <source>
        <dbReference type="EMBL" id="MXU91370.1"/>
    </source>
</evidence>
<sequence length="122" mass="14428">MLHKLNMAYVNFKMIHSALGCCSCLLGYKCRLKFLVHCFNNCFPQRHFLLGNLLYLLHLLSDILHPPLEVVFRRRDVLFNVITSPDVDCYLVHIRKLAWNIHGACQRNKYFFSFIRGPQLFQ</sequence>
<proteinExistence type="predicted"/>
<accession>A0A6B0UNF7</accession>
<dbReference type="AlphaFoldDB" id="A0A6B0UNF7"/>
<protein>
    <submittedName>
        <fullName evidence="1">Uncharacterized protein</fullName>
    </submittedName>
</protein>
<organism evidence="1">
    <name type="scientific">Ixodes ricinus</name>
    <name type="common">Common tick</name>
    <name type="synonym">Acarus ricinus</name>
    <dbReference type="NCBI Taxonomy" id="34613"/>
    <lineage>
        <taxon>Eukaryota</taxon>
        <taxon>Metazoa</taxon>
        <taxon>Ecdysozoa</taxon>
        <taxon>Arthropoda</taxon>
        <taxon>Chelicerata</taxon>
        <taxon>Arachnida</taxon>
        <taxon>Acari</taxon>
        <taxon>Parasitiformes</taxon>
        <taxon>Ixodida</taxon>
        <taxon>Ixodoidea</taxon>
        <taxon>Ixodidae</taxon>
        <taxon>Ixodinae</taxon>
        <taxon>Ixodes</taxon>
    </lineage>
</organism>